<dbReference type="InterPro" id="IPR027417">
    <property type="entry name" value="P-loop_NTPase"/>
</dbReference>
<dbReference type="CDD" id="cd00882">
    <property type="entry name" value="Ras_like_GTPase"/>
    <property type="match status" value="1"/>
</dbReference>
<keyword evidence="2" id="KW-0547">Nucleotide-binding</keyword>
<dbReference type="GeneID" id="108258417"/>
<evidence type="ECO:0000256" key="2">
    <source>
        <dbReference type="ARBA" id="ARBA00022741"/>
    </source>
</evidence>
<keyword evidence="3" id="KW-0342">GTP-binding</keyword>
<keyword evidence="6" id="KW-1185">Reference proteome</keyword>
<dbReference type="PROSITE" id="PS51720">
    <property type="entry name" value="G_AIG1"/>
    <property type="match status" value="2"/>
</dbReference>
<dbReference type="Pfam" id="PF04548">
    <property type="entry name" value="AIG1"/>
    <property type="match status" value="3"/>
</dbReference>
<organism evidence="6 7">
    <name type="scientific">Ictalurus punctatus</name>
    <name type="common">Channel catfish</name>
    <name type="synonym">Silurus punctatus</name>
    <dbReference type="NCBI Taxonomy" id="7998"/>
    <lineage>
        <taxon>Eukaryota</taxon>
        <taxon>Metazoa</taxon>
        <taxon>Chordata</taxon>
        <taxon>Craniata</taxon>
        <taxon>Vertebrata</taxon>
        <taxon>Euteleostomi</taxon>
        <taxon>Actinopterygii</taxon>
        <taxon>Neopterygii</taxon>
        <taxon>Teleostei</taxon>
        <taxon>Ostariophysi</taxon>
        <taxon>Siluriformes</taxon>
        <taxon>Ictaluridae</taxon>
        <taxon>Ictalurus</taxon>
    </lineage>
</organism>
<dbReference type="Proteomes" id="UP000221080">
    <property type="component" value="Chromosome 26"/>
</dbReference>
<gene>
    <name evidence="7" type="primary">LOC108258417</name>
</gene>
<feature type="domain" description="AIG1-type G" evidence="5">
    <location>
        <begin position="547"/>
        <end position="741"/>
    </location>
</feature>
<evidence type="ECO:0000313" key="7">
    <source>
        <dbReference type="RefSeq" id="XP_047007372.2"/>
    </source>
</evidence>
<evidence type="ECO:0000256" key="1">
    <source>
        <dbReference type="ARBA" id="ARBA00008535"/>
    </source>
</evidence>
<proteinExistence type="inferred from homology"/>
<dbReference type="KEGG" id="ipu:108258417"/>
<dbReference type="AlphaFoldDB" id="A0A979EFU5"/>
<dbReference type="FunFam" id="3.40.50.300:FF:000366">
    <property type="entry name" value="GTPase, IMAP family member 2"/>
    <property type="match status" value="2"/>
</dbReference>
<sequence>MAYLLSVHDDLRIMLLGHSGVGKSATANVILGKEAFKESETIQCEIQRGRVEGRNISVIDTPGINNTSLTTEQWRTELKKGLLLSSPGPHVFLLVTKVGKFSEEERIAVKWIAENFGEAALKFSMILFTGREEMTNRQWVKFSEDARIKDLISCCEGRYCVINSKREANPTQIIKLLEEIEAMVQRNGDQFYTQDLYEAVDRMRTTEAILKKEEMRKGHESKPNPNHDACLEVQKKHAAIGVNEKCGNVVPRKKHEESMKSITEMYETLYRMRSTELTQRKEEMRKGHESKPKPSHDACLEVQKEDALTGVKVKCGNEVPPKKQEESVKSLPERKGEMEAKFVKQNIRRQEETRRERERKKWEQEKAATEGRKPDSVCDVRIVLLGGVGAGKSSSGNTILGREAFGKDLIPVTTMCKRQDGMVGNKSISVIDTMGYINCSSQHCFSIYCEELEQCFSLCKPGPHVFVLVVPSPNTFSFPVQLLYERFGPEVLKRTLVLVTCGDSWGRDHEVVLNNSSALQQLVQNCGEDYQIFNNQEKEDRTQVTELLDKIEILIEKNGQGHCTTEMYQRKGQETSSCTLNESVTKKCAMKEVGRIKVIDTPGMFDTSLTSDQLKSEIKQCVRMSVPGPHVFLLVIRLGRFTEEEKNAVKWIQEKFGEDASLYTIILFTHADQIGKRTLEEFLAESPDLRRLLNTCGNRYHAFNNNDPKPSQVENLMQKKDDMVLMNGGKFYTNDMYEEAQRSNIVEMIVAAVGVAATAGIIALKLL</sequence>
<dbReference type="InterPro" id="IPR006703">
    <property type="entry name" value="G_AIG1"/>
</dbReference>
<dbReference type="Gene3D" id="3.40.50.300">
    <property type="entry name" value="P-loop containing nucleotide triphosphate hydrolases"/>
    <property type="match status" value="3"/>
</dbReference>
<feature type="domain" description="AIG1-type G" evidence="5">
    <location>
        <begin position="8"/>
        <end position="201"/>
    </location>
</feature>
<dbReference type="PANTHER" id="PTHR10903:SF188">
    <property type="entry name" value="GTPASE IMAP FAMILY MEMBER 2-LIKE-RELATED"/>
    <property type="match status" value="1"/>
</dbReference>
<dbReference type="SUPFAM" id="SSF52540">
    <property type="entry name" value="P-loop containing nucleoside triphosphate hydrolases"/>
    <property type="match status" value="3"/>
</dbReference>
<name>A0A979EFU5_ICTPU</name>
<reference evidence="7" key="2">
    <citation type="submission" date="2025-08" db="UniProtKB">
        <authorList>
            <consortium name="RefSeq"/>
        </authorList>
    </citation>
    <scope>IDENTIFICATION</scope>
    <source>
        <tissue evidence="7">Blood</tissue>
    </source>
</reference>
<evidence type="ECO:0000256" key="3">
    <source>
        <dbReference type="ARBA" id="ARBA00023134"/>
    </source>
</evidence>
<accession>A0A979EFU5</accession>
<evidence type="ECO:0000256" key="4">
    <source>
        <dbReference type="SAM" id="MobiDB-lite"/>
    </source>
</evidence>
<dbReference type="GO" id="GO:0005525">
    <property type="term" value="F:GTP binding"/>
    <property type="evidence" value="ECO:0007669"/>
    <property type="project" value="UniProtKB-KW"/>
</dbReference>
<dbReference type="PANTHER" id="PTHR10903">
    <property type="entry name" value="GTPASE, IMAP FAMILY MEMBER-RELATED"/>
    <property type="match status" value="1"/>
</dbReference>
<reference evidence="6" key="1">
    <citation type="journal article" date="2016" name="Nat. Commun.">
        <title>The channel catfish genome sequence provides insights into the evolution of scale formation in teleosts.</title>
        <authorList>
            <person name="Liu Z."/>
            <person name="Liu S."/>
            <person name="Yao J."/>
            <person name="Bao L."/>
            <person name="Zhang J."/>
            <person name="Li Y."/>
            <person name="Jiang C."/>
            <person name="Sun L."/>
            <person name="Wang R."/>
            <person name="Zhang Y."/>
            <person name="Zhou T."/>
            <person name="Zeng Q."/>
            <person name="Fu Q."/>
            <person name="Gao S."/>
            <person name="Li N."/>
            <person name="Koren S."/>
            <person name="Jiang Y."/>
            <person name="Zimin A."/>
            <person name="Xu P."/>
            <person name="Phillippy A.M."/>
            <person name="Geng X."/>
            <person name="Song L."/>
            <person name="Sun F."/>
            <person name="Li C."/>
            <person name="Wang X."/>
            <person name="Chen A."/>
            <person name="Jin Y."/>
            <person name="Yuan Z."/>
            <person name="Yang Y."/>
            <person name="Tan S."/>
            <person name="Peatman E."/>
            <person name="Lu J."/>
            <person name="Qin Z."/>
            <person name="Dunham R."/>
            <person name="Li Z."/>
            <person name="Sonstegard T."/>
            <person name="Feng J."/>
            <person name="Danzmann R.G."/>
            <person name="Schroeder S."/>
            <person name="Scheffler B."/>
            <person name="Duke M.V."/>
            <person name="Ballard L."/>
            <person name="Kucuktas H."/>
            <person name="Kaltenboeck L."/>
            <person name="Liu H."/>
            <person name="Armbruster J."/>
            <person name="Xie Y."/>
            <person name="Kirby M.L."/>
            <person name="Tian Y."/>
            <person name="Flanagan M.E."/>
            <person name="Mu W."/>
            <person name="Waldbieser G.C."/>
        </authorList>
    </citation>
    <scope>NUCLEOTIDE SEQUENCE [LARGE SCALE GENOMIC DNA]</scope>
    <source>
        <strain evidence="6">SDA103</strain>
    </source>
</reference>
<evidence type="ECO:0000313" key="6">
    <source>
        <dbReference type="Proteomes" id="UP000221080"/>
    </source>
</evidence>
<feature type="compositionally biased region" description="Basic and acidic residues" evidence="4">
    <location>
        <begin position="320"/>
        <end position="370"/>
    </location>
</feature>
<evidence type="ECO:0000259" key="5">
    <source>
        <dbReference type="PROSITE" id="PS51720"/>
    </source>
</evidence>
<dbReference type="RefSeq" id="XP_047007372.2">
    <property type="nucleotide sequence ID" value="XM_047151416.2"/>
</dbReference>
<protein>
    <submittedName>
        <fullName evidence="7">GTPase IMAP family member 8</fullName>
    </submittedName>
</protein>
<comment type="similarity">
    <text evidence="1">Belongs to the TRAFAC class TrmE-Era-EngA-EngB-Septin-like GTPase superfamily. AIG1/Toc34/Toc159-like paraseptin GTPase family. IAN subfamily.</text>
</comment>
<dbReference type="InterPro" id="IPR045058">
    <property type="entry name" value="GIMA/IAN/Toc"/>
</dbReference>
<feature type="region of interest" description="Disordered" evidence="4">
    <location>
        <begin position="318"/>
        <end position="370"/>
    </location>
</feature>
<dbReference type="OrthoDB" id="5985928at2759"/>